<sequence>MRLSQPLQQLHCTLEIFYGEYRSGKISEAEYLRAARKIDKEIDRLELAIFQETPCLKVSF</sequence>
<proteinExistence type="predicted"/>
<evidence type="ECO:0000313" key="1">
    <source>
        <dbReference type="EMBL" id="SFV61887.1"/>
    </source>
</evidence>
<dbReference type="AlphaFoldDB" id="A0A1W1C803"/>
<organism evidence="1">
    <name type="scientific">hydrothermal vent metagenome</name>
    <dbReference type="NCBI Taxonomy" id="652676"/>
    <lineage>
        <taxon>unclassified sequences</taxon>
        <taxon>metagenomes</taxon>
        <taxon>ecological metagenomes</taxon>
    </lineage>
</organism>
<protein>
    <submittedName>
        <fullName evidence="1">Uncharacterized protein</fullName>
    </submittedName>
</protein>
<accession>A0A1W1C803</accession>
<gene>
    <name evidence="1" type="ORF">MNB_SV-10-97</name>
</gene>
<name>A0A1W1C803_9ZZZZ</name>
<dbReference type="EMBL" id="FPHL01000027">
    <property type="protein sequence ID" value="SFV61887.1"/>
    <property type="molecule type" value="Genomic_DNA"/>
</dbReference>
<reference evidence="1" key="1">
    <citation type="submission" date="2016-10" db="EMBL/GenBank/DDBJ databases">
        <authorList>
            <person name="de Groot N.N."/>
        </authorList>
    </citation>
    <scope>NUCLEOTIDE SEQUENCE</scope>
</reference>